<dbReference type="Proteomes" id="UP000003287">
    <property type="component" value="Unassembled WGS sequence"/>
</dbReference>
<name>F9P8L0_STRCV</name>
<dbReference type="EMBL" id="AFUP01000004">
    <property type="protein sequence ID" value="EGV08493.1"/>
    <property type="molecule type" value="Genomic_DNA"/>
</dbReference>
<evidence type="ECO:0000313" key="2">
    <source>
        <dbReference type="Proteomes" id="UP000003287"/>
    </source>
</evidence>
<evidence type="ECO:0008006" key="3">
    <source>
        <dbReference type="Google" id="ProtNLM"/>
    </source>
</evidence>
<dbReference type="eggNOG" id="ENOG502ZBZ3">
    <property type="taxonomic scope" value="Bacteria"/>
</dbReference>
<reference evidence="1 2" key="1">
    <citation type="submission" date="2011-06" db="EMBL/GenBank/DDBJ databases">
        <authorList>
            <person name="Harkins D.M."/>
            <person name="Madupu R."/>
            <person name="Durkin A.S."/>
            <person name="Torralba M."/>
            <person name="Methe B."/>
            <person name="Sutton G.G."/>
            <person name="Nelson K.E."/>
        </authorList>
    </citation>
    <scope>NUCLEOTIDE SEQUENCE [LARGE SCALE GENOMIC DNA]</scope>
    <source>
        <strain evidence="1 2">SK1060</strain>
    </source>
</reference>
<proteinExistence type="predicted"/>
<accession>F9P8L0</accession>
<sequence length="208" mass="22756">MKQNDAYAVVIQTINAASQLPIVRVDREEFLRKQFKDSRYLDSILEHGPQQVLTPEALRKRAEKIIKDSTTKTSVTSFVAGLPSNPVTAFVAGGADIVQYMGFALNLAQQIAYLFGEDDLYEGNYKELPEEVQIRVISYLGIMFGASGASALIANVSKAAGMNLGKKVAQKALTKTAWYPLVKKVGTIIGVNITKKSVGSIIKKQFQL</sequence>
<dbReference type="AlphaFoldDB" id="F9P8L0"/>
<protein>
    <recommendedName>
        <fullName evidence="3">ABC transporter ATPase</fullName>
    </recommendedName>
</protein>
<evidence type="ECO:0000313" key="1">
    <source>
        <dbReference type="EMBL" id="EGV08493.1"/>
    </source>
</evidence>
<gene>
    <name evidence="1" type="ORF">HMPREF1042_1565</name>
</gene>
<organism evidence="1 2">
    <name type="scientific">Streptococcus constellatus subsp. pharyngis SK1060 = CCUG 46377</name>
    <dbReference type="NCBI Taxonomy" id="1035184"/>
    <lineage>
        <taxon>Bacteria</taxon>
        <taxon>Bacillati</taxon>
        <taxon>Bacillota</taxon>
        <taxon>Bacilli</taxon>
        <taxon>Lactobacillales</taxon>
        <taxon>Streptococcaceae</taxon>
        <taxon>Streptococcus</taxon>
        <taxon>Streptococcus anginosus group</taxon>
    </lineage>
</organism>